<keyword evidence="1" id="KW-0677">Repeat</keyword>
<evidence type="ECO:0000313" key="4">
    <source>
        <dbReference type="EMBL" id="TFY52102.1"/>
    </source>
</evidence>
<accession>A0A4Y9XQQ6</accession>
<sequence>MADAQFAEIWSDAIKRYEADTGKKKITTASDALKGVVSADSLLDLMDSEQREFKQYRSKGDRIRSVVKPILVVVERFAAVAGEGVGAVFEPGKAVFVAVKLLLNAARDVSEHYDMIIAIFERMQSSLERICGYLEGPDTVSSVLKNTLVKILAHLLSFLGLVTKDIQAGRIRHYILNLITKKNKIHDALERFDTLMEEEGLAVQEEIYLVTHQTHRVMEQAYRVVEQTYRAIEQAHVDEELQKCYDWLSPPDPSINYNLAQEKKGNMKTTGQWILHDSRFTAWMQGSHSSLWIYGIPGSGKSVLCSTIIKNLLETCKSETSAVVYFYFDFNDPSKQNFRNMLGSLLMQLASQNLGARSMLKQLWKTHNSGHEQPGLDSLQNVLGDVLVQLDAAYIVLDALDECLEDQRHYSLFLLVETMMLDSQYSVHFLCTSRAKVDIKDFLETKMAHTLALDTSLVHDDIAQYLSSVLSKDIFLSNVSEALKAQIQETLLKNADGMFLWVTCQLTVLKKCKMTKQIEKALHNLPKTLDATYERILNNAAVEDAAHLHYIFQWLAYAECPIPKKELELA</sequence>
<evidence type="ECO:0000313" key="5">
    <source>
        <dbReference type="Proteomes" id="UP000298327"/>
    </source>
</evidence>
<evidence type="ECO:0000259" key="3">
    <source>
        <dbReference type="Pfam" id="PF24883"/>
    </source>
</evidence>
<dbReference type="Pfam" id="PF17109">
    <property type="entry name" value="Goodbye"/>
    <property type="match status" value="1"/>
</dbReference>
<name>A0A4Y9XQQ6_9AGAM</name>
<gene>
    <name evidence="4" type="ORF">EVG20_g10704</name>
</gene>
<dbReference type="Gene3D" id="3.40.50.300">
    <property type="entry name" value="P-loop containing nucleotide triphosphate hydrolases"/>
    <property type="match status" value="1"/>
</dbReference>
<reference evidence="4 5" key="1">
    <citation type="submission" date="2019-02" db="EMBL/GenBank/DDBJ databases">
        <title>Genome sequencing of the rare red list fungi Dentipellis fragilis.</title>
        <authorList>
            <person name="Buettner E."/>
            <person name="Kellner H."/>
        </authorList>
    </citation>
    <scope>NUCLEOTIDE SEQUENCE [LARGE SCALE GENOMIC DNA]</scope>
    <source>
        <strain evidence="4 5">DSM 105465</strain>
    </source>
</reference>
<comment type="caution">
    <text evidence="4">The sequence shown here is derived from an EMBL/GenBank/DDBJ whole genome shotgun (WGS) entry which is preliminary data.</text>
</comment>
<organism evidence="4 5">
    <name type="scientific">Dentipellis fragilis</name>
    <dbReference type="NCBI Taxonomy" id="205917"/>
    <lineage>
        <taxon>Eukaryota</taxon>
        <taxon>Fungi</taxon>
        <taxon>Dikarya</taxon>
        <taxon>Basidiomycota</taxon>
        <taxon>Agaricomycotina</taxon>
        <taxon>Agaricomycetes</taxon>
        <taxon>Russulales</taxon>
        <taxon>Hericiaceae</taxon>
        <taxon>Dentipellis</taxon>
    </lineage>
</organism>
<feature type="domain" description="Nephrocystin 3-like N-terminal" evidence="3">
    <location>
        <begin position="270"/>
        <end position="434"/>
    </location>
</feature>
<dbReference type="Pfam" id="PF24883">
    <property type="entry name" value="NPHP3_N"/>
    <property type="match status" value="1"/>
</dbReference>
<dbReference type="STRING" id="205917.A0A4Y9XQQ6"/>
<dbReference type="PANTHER" id="PTHR10039">
    <property type="entry name" value="AMELOGENIN"/>
    <property type="match status" value="1"/>
</dbReference>
<feature type="non-terminal residue" evidence="4">
    <location>
        <position position="570"/>
    </location>
</feature>
<proteinExistence type="predicted"/>
<evidence type="ECO:0000259" key="2">
    <source>
        <dbReference type="Pfam" id="PF17109"/>
    </source>
</evidence>
<dbReference type="OrthoDB" id="7464126at2759"/>
<dbReference type="Proteomes" id="UP000298327">
    <property type="component" value="Unassembled WGS sequence"/>
</dbReference>
<protein>
    <recommendedName>
        <fullName evidence="6">NACHT domain-containing protein</fullName>
    </recommendedName>
</protein>
<dbReference type="SUPFAM" id="SSF52540">
    <property type="entry name" value="P-loop containing nucleoside triphosphate hydrolases"/>
    <property type="match status" value="1"/>
</dbReference>
<dbReference type="InterPro" id="IPR027417">
    <property type="entry name" value="P-loop_NTPase"/>
</dbReference>
<evidence type="ECO:0008006" key="6">
    <source>
        <dbReference type="Google" id="ProtNLM"/>
    </source>
</evidence>
<dbReference type="InterPro" id="IPR031350">
    <property type="entry name" value="Goodbye_dom"/>
</dbReference>
<keyword evidence="5" id="KW-1185">Reference proteome</keyword>
<evidence type="ECO:0000256" key="1">
    <source>
        <dbReference type="ARBA" id="ARBA00022737"/>
    </source>
</evidence>
<feature type="domain" description="Fungal STAND N-terminal Goodbye" evidence="2">
    <location>
        <begin position="10"/>
        <end position="131"/>
    </location>
</feature>
<dbReference type="EMBL" id="SEOQ01001372">
    <property type="protein sequence ID" value="TFY52102.1"/>
    <property type="molecule type" value="Genomic_DNA"/>
</dbReference>
<dbReference type="AlphaFoldDB" id="A0A4Y9XQQ6"/>
<dbReference type="InterPro" id="IPR056884">
    <property type="entry name" value="NPHP3-like_N"/>
</dbReference>